<dbReference type="PROSITE" id="PS50053">
    <property type="entry name" value="UBIQUITIN_2"/>
    <property type="match status" value="1"/>
</dbReference>
<evidence type="ECO:0000313" key="3">
    <source>
        <dbReference type="EMBL" id="PNX77426.1"/>
    </source>
</evidence>
<dbReference type="Proteomes" id="UP000236291">
    <property type="component" value="Unassembled WGS sequence"/>
</dbReference>
<reference evidence="3 5" key="2">
    <citation type="journal article" date="2017" name="Front. Plant Sci.">
        <title>Gene Classification and Mining of Molecular Markers Useful in Red Clover (Trifolium pratense) Breeding.</title>
        <authorList>
            <person name="Istvanek J."/>
            <person name="Dluhosova J."/>
            <person name="Dluhos P."/>
            <person name="Patkova L."/>
            <person name="Nedelnik J."/>
            <person name="Repkova J."/>
        </authorList>
    </citation>
    <scope>NUCLEOTIDE SEQUENCE [LARGE SCALE GENOMIC DNA]</scope>
    <source>
        <strain evidence="5">cv. Tatra</strain>
        <tissue evidence="3">Young leaves</tissue>
    </source>
</reference>
<dbReference type="Pfam" id="PF00240">
    <property type="entry name" value="ubiquitin"/>
    <property type="match status" value="1"/>
</dbReference>
<comment type="caution">
    <text evidence="3">The sequence shown here is derived from an EMBL/GenBank/DDBJ whole genome shotgun (WGS) entry which is preliminary data.</text>
</comment>
<dbReference type="PRINTS" id="PR00348">
    <property type="entry name" value="UBIQUITIN"/>
</dbReference>
<name>A0A2K3LFW7_TRIPR</name>
<evidence type="ECO:0000313" key="4">
    <source>
        <dbReference type="EMBL" id="PNX80284.1"/>
    </source>
</evidence>
<dbReference type="SUPFAM" id="SSF54236">
    <property type="entry name" value="Ubiquitin-like"/>
    <property type="match status" value="1"/>
</dbReference>
<evidence type="ECO:0000256" key="1">
    <source>
        <dbReference type="ARBA" id="ARBA00022499"/>
    </source>
</evidence>
<organism evidence="3 5">
    <name type="scientific">Trifolium pratense</name>
    <name type="common">Red clover</name>
    <dbReference type="NCBI Taxonomy" id="57577"/>
    <lineage>
        <taxon>Eukaryota</taxon>
        <taxon>Viridiplantae</taxon>
        <taxon>Streptophyta</taxon>
        <taxon>Embryophyta</taxon>
        <taxon>Tracheophyta</taxon>
        <taxon>Spermatophyta</taxon>
        <taxon>Magnoliopsida</taxon>
        <taxon>eudicotyledons</taxon>
        <taxon>Gunneridae</taxon>
        <taxon>Pentapetalae</taxon>
        <taxon>rosids</taxon>
        <taxon>fabids</taxon>
        <taxon>Fabales</taxon>
        <taxon>Fabaceae</taxon>
        <taxon>Papilionoideae</taxon>
        <taxon>50 kb inversion clade</taxon>
        <taxon>NPAAA clade</taxon>
        <taxon>Hologalegina</taxon>
        <taxon>IRL clade</taxon>
        <taxon>Trifolieae</taxon>
        <taxon>Trifolium</taxon>
    </lineage>
</organism>
<dbReference type="SMART" id="SM00213">
    <property type="entry name" value="UBQ"/>
    <property type="match status" value="1"/>
</dbReference>
<dbReference type="InterPro" id="IPR000626">
    <property type="entry name" value="Ubiquitin-like_dom"/>
</dbReference>
<evidence type="ECO:0000259" key="2">
    <source>
        <dbReference type="PROSITE" id="PS50053"/>
    </source>
</evidence>
<feature type="domain" description="Ubiquitin-like" evidence="2">
    <location>
        <begin position="108"/>
        <end position="183"/>
    </location>
</feature>
<accession>A0A2K3LFW7</accession>
<dbReference type="InterPro" id="IPR019956">
    <property type="entry name" value="Ubiquitin_dom"/>
</dbReference>
<dbReference type="InterPro" id="IPR050158">
    <property type="entry name" value="Ubiquitin_ubiquitin-like"/>
</dbReference>
<keyword evidence="1" id="KW-1017">Isopeptide bond</keyword>
<dbReference type="Gene3D" id="3.10.20.90">
    <property type="entry name" value="Phosphatidylinositol 3-kinase Catalytic Subunit, Chain A, domain 1"/>
    <property type="match status" value="1"/>
</dbReference>
<evidence type="ECO:0000313" key="5">
    <source>
        <dbReference type="Proteomes" id="UP000236291"/>
    </source>
</evidence>
<gene>
    <name evidence="3" type="primary">ubiquitin</name>
    <name evidence="3" type="ORF">L195_g033393</name>
    <name evidence="4" type="ORF">L195_g036281</name>
</gene>
<dbReference type="AlphaFoldDB" id="A0A2K3LFW7"/>
<dbReference type="GO" id="GO:0003729">
    <property type="term" value="F:mRNA binding"/>
    <property type="evidence" value="ECO:0007669"/>
    <property type="project" value="UniProtKB-ARBA"/>
</dbReference>
<protein>
    <submittedName>
        <fullName evidence="3">Ubiquitin</fullName>
    </submittedName>
</protein>
<dbReference type="EMBL" id="ASHM01037654">
    <property type="protein sequence ID" value="PNX80284.1"/>
    <property type="molecule type" value="Genomic_DNA"/>
</dbReference>
<reference evidence="3 5" key="1">
    <citation type="journal article" date="2014" name="Am. J. Bot.">
        <title>Genome assembly and annotation for red clover (Trifolium pratense; Fabaceae).</title>
        <authorList>
            <person name="Istvanek J."/>
            <person name="Jaros M."/>
            <person name="Krenek A."/>
            <person name="Repkova J."/>
        </authorList>
    </citation>
    <scope>NUCLEOTIDE SEQUENCE [LARGE SCALE GENOMIC DNA]</scope>
    <source>
        <strain evidence="5">cv. Tatra</strain>
        <tissue evidence="3">Young leaves</tissue>
    </source>
</reference>
<dbReference type="STRING" id="57577.A0A2K3LFW7"/>
<dbReference type="PANTHER" id="PTHR10666">
    <property type="entry name" value="UBIQUITIN"/>
    <property type="match status" value="1"/>
</dbReference>
<dbReference type="InterPro" id="IPR029071">
    <property type="entry name" value="Ubiquitin-like_domsf"/>
</dbReference>
<sequence>MKKNVSMCRVIVPFQVVTYFYVSLKYNDEAIVLQAAVDGKLFILNNIELCLWERRSKKCSLKSQSCSKNVQRNALATNSSESLMIPFPFGYFSSSKPLTLEIRINRMINIFIKKMTGKIFSLRVKSSDTILDVKLKILDKEGYPVHVNRLIFDGKQLDDNPTLAHYKIEENSILHLVLRLCGS</sequence>
<proteinExistence type="predicted"/>
<dbReference type="EMBL" id="ASHM01032351">
    <property type="protein sequence ID" value="PNX77426.1"/>
    <property type="molecule type" value="Genomic_DNA"/>
</dbReference>
<dbReference type="SMR" id="A0A2K3LFW7"/>